<dbReference type="PIRSF" id="PIRSF001355">
    <property type="entry name" value="S-AdenosylMet_decarboxylase"/>
    <property type="match status" value="1"/>
</dbReference>
<name>A0A9D4U7K2_ADICA</name>
<evidence type="ECO:0000256" key="15">
    <source>
        <dbReference type="PIRSR" id="PIRSR001355-2"/>
    </source>
</evidence>
<comment type="cofactor">
    <cofactor evidence="13">
        <name>pyruvate</name>
        <dbReference type="ChEBI" id="CHEBI:15361"/>
    </cofactor>
    <text evidence="13">Binds 1 pyruvoyl group covalently per subunit.</text>
</comment>
<evidence type="ECO:0000313" key="19">
    <source>
        <dbReference type="EMBL" id="KAI5062595.1"/>
    </source>
</evidence>
<evidence type="ECO:0000256" key="17">
    <source>
        <dbReference type="PIRSR" id="PIRSR001355-4"/>
    </source>
</evidence>
<evidence type="ECO:0000256" key="3">
    <source>
        <dbReference type="ARBA" id="ARBA00022691"/>
    </source>
</evidence>
<evidence type="ECO:0000256" key="8">
    <source>
        <dbReference type="ARBA" id="ARBA00023145"/>
    </source>
</evidence>
<evidence type="ECO:0000256" key="7">
    <source>
        <dbReference type="ARBA" id="ARBA00023115"/>
    </source>
</evidence>
<dbReference type="EC" id="4.1.1.50" evidence="13"/>
<keyword evidence="8 13" id="KW-0865">Zymogen</keyword>
<dbReference type="GO" id="GO:0004014">
    <property type="term" value="F:adenosylmethionine decarboxylase activity"/>
    <property type="evidence" value="ECO:0007669"/>
    <property type="project" value="UniProtKB-EC"/>
</dbReference>
<evidence type="ECO:0000256" key="6">
    <source>
        <dbReference type="ARBA" id="ARBA00023066"/>
    </source>
</evidence>
<keyword evidence="9 13" id="KW-0456">Lyase</keyword>
<feature type="binding site" evidence="15">
    <location>
        <position position="247"/>
    </location>
    <ligand>
        <name>substrate</name>
    </ligand>
</feature>
<dbReference type="InterPro" id="IPR016067">
    <property type="entry name" value="S-AdoMet_deCO2ase_core"/>
</dbReference>
<sequence length="380" mass="42028">MSVIGFEGFEKRLEVEFFIPSMLVDPNGKGLRNLSRSQVDEVLSAAECTIVSQLSNEHFDSYVLSESSLFVYPYKVIIKTCGTTKLLKAVPVLLEMAEKLWLEVRGCRYSRGAYIFPQEQQSPQGSFSEEVSYLNKYFGNLSCGSEAFVLGSSKDHKWHIYSASAVPNLTFNGPLYTLEMCMTELGREEAAKFYRSSCDNSKEMTESTGISKLLPNSQICDFVFDPCGYSMNGIEGTSLSTIHVTPEEGFSYASFEAMGYDSENVDLKALLGNVVMCFKPRVFSLALHANGSSRKKMGSWESSFVVKGYVCDGSTKQTLPGGSVVVYHTFRACGGGECTPQITPMPLVDAMQGRVLSDVEEKMAVSLNTEKEKQLFKVKC</sequence>
<keyword evidence="4 13" id="KW-0210">Decarboxylase</keyword>
<evidence type="ECO:0000256" key="2">
    <source>
        <dbReference type="ARBA" id="ARBA00008466"/>
    </source>
</evidence>
<dbReference type="GO" id="GO:0099402">
    <property type="term" value="P:plant organ development"/>
    <property type="evidence" value="ECO:0007669"/>
    <property type="project" value="UniProtKB-ARBA"/>
</dbReference>
<dbReference type="InterPro" id="IPR018166">
    <property type="entry name" value="S-AdoMet_deCO2ase_CS"/>
</dbReference>
<feature type="binding site" evidence="15">
    <location>
        <position position="6"/>
    </location>
    <ligand>
        <name>substrate</name>
    </ligand>
</feature>
<dbReference type="Gene3D" id="3.60.90.10">
    <property type="entry name" value="S-adenosylmethionine decarboxylase"/>
    <property type="match status" value="1"/>
</dbReference>
<feature type="active site" description="Schiff-base intermediate with substrate; via pyruvic acid" evidence="14">
    <location>
        <position position="67"/>
    </location>
</feature>
<evidence type="ECO:0000256" key="1">
    <source>
        <dbReference type="ARBA" id="ARBA00004911"/>
    </source>
</evidence>
<comment type="caution">
    <text evidence="19">The sequence shown here is derived from an EMBL/GenBank/DDBJ whole genome shotgun (WGS) entry which is preliminary data.</text>
</comment>
<evidence type="ECO:0000313" key="20">
    <source>
        <dbReference type="Proteomes" id="UP000886520"/>
    </source>
</evidence>
<evidence type="ECO:0000256" key="9">
    <source>
        <dbReference type="ARBA" id="ARBA00023239"/>
    </source>
</evidence>
<dbReference type="AlphaFoldDB" id="A0A9D4U7K2"/>
<feature type="active site" description="Proton acceptor; for processing activity" evidence="14">
    <location>
        <position position="243"/>
    </location>
</feature>
<keyword evidence="3 13" id="KW-0949">S-adenosyl-L-methionine</keyword>
<dbReference type="PANTHER" id="PTHR11570:SF0">
    <property type="entry name" value="S-ADENOSYLMETHIONINE DECARBOXYLASE PROENZYME"/>
    <property type="match status" value="1"/>
</dbReference>
<organism evidence="19 20">
    <name type="scientific">Adiantum capillus-veneris</name>
    <name type="common">Maidenhair fern</name>
    <dbReference type="NCBI Taxonomy" id="13818"/>
    <lineage>
        <taxon>Eukaryota</taxon>
        <taxon>Viridiplantae</taxon>
        <taxon>Streptophyta</taxon>
        <taxon>Embryophyta</taxon>
        <taxon>Tracheophyta</taxon>
        <taxon>Polypodiopsida</taxon>
        <taxon>Polypodiidae</taxon>
        <taxon>Polypodiales</taxon>
        <taxon>Pteridineae</taxon>
        <taxon>Pteridaceae</taxon>
        <taxon>Vittarioideae</taxon>
        <taxon>Adiantum</taxon>
    </lineage>
</organism>
<gene>
    <name evidence="19" type="ORF">GOP47_0023134</name>
</gene>
<dbReference type="GO" id="GO:0005829">
    <property type="term" value="C:cytosol"/>
    <property type="evidence" value="ECO:0007669"/>
    <property type="project" value="TreeGrafter"/>
</dbReference>
<evidence type="ECO:0000256" key="18">
    <source>
        <dbReference type="PIRSR" id="PIRSR001355-5"/>
    </source>
</evidence>
<evidence type="ECO:0000256" key="10">
    <source>
        <dbReference type="ARBA" id="ARBA00023270"/>
    </source>
</evidence>
<feature type="modified residue" description="Pyruvic acid (Ser); by autocatalysis" evidence="16">
    <location>
        <position position="67"/>
    </location>
</feature>
<dbReference type="FunFam" id="3.60.90.10:FF:000002">
    <property type="entry name" value="S-adenosylmethionine decarboxylase proenzyme"/>
    <property type="match status" value="1"/>
</dbReference>
<dbReference type="NCBIfam" id="TIGR00535">
    <property type="entry name" value="SAM_DCase"/>
    <property type="match status" value="1"/>
</dbReference>
<dbReference type="Pfam" id="PF01536">
    <property type="entry name" value="SAM_decarbox"/>
    <property type="match status" value="1"/>
</dbReference>
<keyword evidence="6 13" id="KW-0745">Spermidine biosynthesis</keyword>
<evidence type="ECO:0000256" key="16">
    <source>
        <dbReference type="PIRSR" id="PIRSR001355-3"/>
    </source>
</evidence>
<keyword evidence="20" id="KW-1185">Reference proteome</keyword>
<dbReference type="InterPro" id="IPR001985">
    <property type="entry name" value="S-AdoMet_decarboxylase_euk"/>
</dbReference>
<dbReference type="GO" id="GO:0008295">
    <property type="term" value="P:spermidine biosynthetic process"/>
    <property type="evidence" value="ECO:0007669"/>
    <property type="project" value="UniProtKB-KW"/>
</dbReference>
<comment type="catalytic activity">
    <reaction evidence="12 13">
        <text>S-adenosyl-L-methionine + H(+) = S-adenosyl 3-(methylsulfanyl)propylamine + CO2</text>
        <dbReference type="Rhea" id="RHEA:15981"/>
        <dbReference type="ChEBI" id="CHEBI:15378"/>
        <dbReference type="ChEBI" id="CHEBI:16526"/>
        <dbReference type="ChEBI" id="CHEBI:57443"/>
        <dbReference type="ChEBI" id="CHEBI:59789"/>
        <dbReference type="EC" id="4.1.1.50"/>
    </reaction>
</comment>
<dbReference type="Proteomes" id="UP000886520">
    <property type="component" value="Chromosome 22"/>
</dbReference>
<evidence type="ECO:0000256" key="12">
    <source>
        <dbReference type="ARBA" id="ARBA00048112"/>
    </source>
</evidence>
<evidence type="ECO:0000256" key="14">
    <source>
        <dbReference type="PIRSR" id="PIRSR001355-1"/>
    </source>
</evidence>
<dbReference type="InterPro" id="IPR048283">
    <property type="entry name" value="AdoMetDC-like"/>
</dbReference>
<feature type="chain" id="PRO_5042322058" description="S-adenosylmethionine decarboxylase alpha chain" evidence="18">
    <location>
        <begin position="67"/>
        <end position="380"/>
    </location>
</feature>
<dbReference type="Gene3D" id="3.30.360.50">
    <property type="entry name" value="S-adenosylmethionine decarboxylase"/>
    <property type="match status" value="1"/>
</dbReference>
<protein>
    <recommendedName>
        <fullName evidence="13">S-adenosylmethionine decarboxylase proenzyme</fullName>
        <ecNumber evidence="13">4.1.1.50</ecNumber>
    </recommendedName>
</protein>
<dbReference type="OrthoDB" id="1068353at2759"/>
<accession>A0A9D4U7K2</accession>
<feature type="binding site" evidence="15">
    <location>
        <position position="224"/>
    </location>
    <ligand>
        <name>substrate</name>
    </ligand>
</feature>
<comment type="similarity">
    <text evidence="2 13">Belongs to the eukaryotic AdoMetDC family.</text>
</comment>
<dbReference type="SUPFAM" id="SSF56276">
    <property type="entry name" value="S-adenosylmethionine decarboxylase"/>
    <property type="match status" value="1"/>
</dbReference>
<evidence type="ECO:0000256" key="4">
    <source>
        <dbReference type="ARBA" id="ARBA00022793"/>
    </source>
</evidence>
<evidence type="ECO:0000256" key="5">
    <source>
        <dbReference type="ARBA" id="ARBA00022813"/>
    </source>
</evidence>
<keyword evidence="10 13" id="KW-0704">Schiff base</keyword>
<keyword evidence="7 13" id="KW-0620">Polyamine biosynthesis</keyword>
<feature type="chain" id="PRO_5042322057" description="S-adenosylmethionine decarboxylase beta chain" evidence="18">
    <location>
        <begin position="1"/>
        <end position="66"/>
    </location>
</feature>
<evidence type="ECO:0000256" key="11">
    <source>
        <dbReference type="ARBA" id="ARBA00023317"/>
    </source>
</evidence>
<dbReference type="PROSITE" id="PS01336">
    <property type="entry name" value="ADOMETDC"/>
    <property type="match status" value="1"/>
</dbReference>
<dbReference type="PANTHER" id="PTHR11570">
    <property type="entry name" value="S-ADENOSYLMETHIONINE DECARBOXYLASE"/>
    <property type="match status" value="1"/>
</dbReference>
<evidence type="ECO:0000256" key="13">
    <source>
        <dbReference type="PIRNR" id="PIRNR001355"/>
    </source>
</evidence>
<dbReference type="GO" id="GO:0006597">
    <property type="term" value="P:spermine biosynthetic process"/>
    <property type="evidence" value="ECO:0007669"/>
    <property type="project" value="InterPro"/>
</dbReference>
<feature type="binding site" evidence="15">
    <location>
        <position position="66"/>
    </location>
    <ligand>
        <name>substrate</name>
    </ligand>
</feature>
<dbReference type="FunFam" id="3.30.360.50:FF:000001">
    <property type="entry name" value="S-adenosylmethionine decarboxylase proenzyme"/>
    <property type="match status" value="1"/>
</dbReference>
<proteinExistence type="inferred from homology"/>
<keyword evidence="5 17" id="KW-0068">Autocatalytic cleavage</keyword>
<reference evidence="19" key="1">
    <citation type="submission" date="2021-01" db="EMBL/GenBank/DDBJ databases">
        <title>Adiantum capillus-veneris genome.</title>
        <authorList>
            <person name="Fang Y."/>
            <person name="Liao Q."/>
        </authorList>
    </citation>
    <scope>NUCLEOTIDE SEQUENCE</scope>
    <source>
        <strain evidence="19">H3</strain>
        <tissue evidence="19">Leaf</tissue>
    </source>
</reference>
<feature type="active site" description="Proton donor; for catalytic activity" evidence="14">
    <location>
        <position position="81"/>
    </location>
</feature>
<keyword evidence="11 13" id="KW-0670">Pyruvate</keyword>
<dbReference type="EMBL" id="JABFUD020000022">
    <property type="protein sequence ID" value="KAI5062595.1"/>
    <property type="molecule type" value="Genomic_DNA"/>
</dbReference>
<comment type="pathway">
    <text evidence="1 13">Amine and polyamine biosynthesis; S-adenosylmethioninamine biosynthesis; S-adenosylmethioninamine from S-adenosyl-L-methionine: step 1/1.</text>
</comment>
<feature type="active site" description="Proton acceptor; for processing activity" evidence="14">
    <location>
        <position position="230"/>
    </location>
</feature>
<feature type="site" description="Cleavage (non-hydrolytic); by autolysis" evidence="17">
    <location>
        <begin position="66"/>
        <end position="67"/>
    </location>
</feature>